<dbReference type="Proteomes" id="UP000001072">
    <property type="component" value="Unassembled WGS sequence"/>
</dbReference>
<evidence type="ECO:0000313" key="3">
    <source>
        <dbReference type="Proteomes" id="UP000001072"/>
    </source>
</evidence>
<feature type="signal peptide" evidence="1">
    <location>
        <begin position="1"/>
        <end position="27"/>
    </location>
</feature>
<dbReference type="HOGENOM" id="CLU_150810_0_0_1"/>
<sequence length="134" mass="14634">MLHQYTLNISVLLFTFFLSTLINVSSGSTYKCNVGLTGVFPDPSGGVACSSDDGQQHECKYNSCFNNGHKWIPMKTCRVYGSAPNDPNISAQQCADYVWVNSNTFTCVNPGGKHYSCYGLTPATTPYMTCSNCQ</sequence>
<keyword evidence="1" id="KW-0732">Signal</keyword>
<organism evidence="3">
    <name type="scientific">Melampsora larici-populina (strain 98AG31 / pathotype 3-4-7)</name>
    <name type="common">Poplar leaf rust fungus</name>
    <dbReference type="NCBI Taxonomy" id="747676"/>
    <lineage>
        <taxon>Eukaryota</taxon>
        <taxon>Fungi</taxon>
        <taxon>Dikarya</taxon>
        <taxon>Basidiomycota</taxon>
        <taxon>Pucciniomycotina</taxon>
        <taxon>Pucciniomycetes</taxon>
        <taxon>Pucciniales</taxon>
        <taxon>Melampsoraceae</taxon>
        <taxon>Melampsora</taxon>
    </lineage>
</organism>
<keyword evidence="3" id="KW-1185">Reference proteome</keyword>
<reference evidence="3" key="1">
    <citation type="journal article" date="2011" name="Proc. Natl. Acad. Sci. U.S.A.">
        <title>Obligate biotrophy features unraveled by the genomic analysis of rust fungi.</title>
        <authorList>
            <person name="Duplessis S."/>
            <person name="Cuomo C.A."/>
            <person name="Lin Y.-C."/>
            <person name="Aerts A."/>
            <person name="Tisserant E."/>
            <person name="Veneault-Fourrey C."/>
            <person name="Joly D.L."/>
            <person name="Hacquard S."/>
            <person name="Amselem J."/>
            <person name="Cantarel B.L."/>
            <person name="Chiu R."/>
            <person name="Coutinho P.M."/>
            <person name="Feau N."/>
            <person name="Field M."/>
            <person name="Frey P."/>
            <person name="Gelhaye E."/>
            <person name="Goldberg J."/>
            <person name="Grabherr M.G."/>
            <person name="Kodira C.D."/>
            <person name="Kohler A."/>
            <person name="Kuees U."/>
            <person name="Lindquist E.A."/>
            <person name="Lucas S.M."/>
            <person name="Mago R."/>
            <person name="Mauceli E."/>
            <person name="Morin E."/>
            <person name="Murat C."/>
            <person name="Pangilinan J.L."/>
            <person name="Park R."/>
            <person name="Pearson M."/>
            <person name="Quesneville H."/>
            <person name="Rouhier N."/>
            <person name="Sakthikumar S."/>
            <person name="Salamov A.A."/>
            <person name="Schmutz J."/>
            <person name="Selles B."/>
            <person name="Shapiro H."/>
            <person name="Tanguay P."/>
            <person name="Tuskan G.A."/>
            <person name="Henrissat B."/>
            <person name="Van de Peer Y."/>
            <person name="Rouze P."/>
            <person name="Ellis J.G."/>
            <person name="Dodds P.N."/>
            <person name="Schein J.E."/>
            <person name="Zhong S."/>
            <person name="Hamelin R.C."/>
            <person name="Grigoriev I.V."/>
            <person name="Szabo L.J."/>
            <person name="Martin F."/>
        </authorList>
    </citation>
    <scope>NUCLEOTIDE SEQUENCE [LARGE SCALE GENOMIC DNA]</scope>
    <source>
        <strain evidence="3">98AG31 / pathotype 3-4-7</strain>
    </source>
</reference>
<dbReference type="InParanoid" id="F4RUB6"/>
<protein>
    <submittedName>
        <fullName evidence="2">Secreted protein</fullName>
    </submittedName>
</protein>
<gene>
    <name evidence="2" type="ORF">MELLADRAFT_124165</name>
</gene>
<dbReference type="GeneID" id="18926658"/>
<dbReference type="EMBL" id="GL883121">
    <property type="protein sequence ID" value="EGG04027.1"/>
    <property type="molecule type" value="Genomic_DNA"/>
</dbReference>
<feature type="chain" id="PRO_5003315510" evidence="1">
    <location>
        <begin position="28"/>
        <end position="134"/>
    </location>
</feature>
<proteinExistence type="predicted"/>
<name>F4RUB6_MELLP</name>
<accession>F4RUB6</accession>
<dbReference type="AlphaFoldDB" id="F4RUB6"/>
<dbReference type="VEuPathDB" id="FungiDB:MELLADRAFT_124165"/>
<dbReference type="KEGG" id="mlr:MELLADRAFT_124165"/>
<evidence type="ECO:0000313" key="2">
    <source>
        <dbReference type="EMBL" id="EGG04027.1"/>
    </source>
</evidence>
<evidence type="ECO:0000256" key="1">
    <source>
        <dbReference type="SAM" id="SignalP"/>
    </source>
</evidence>
<dbReference type="RefSeq" id="XP_007412820.1">
    <property type="nucleotide sequence ID" value="XM_007412758.1"/>
</dbReference>